<keyword evidence="2" id="KW-0812">Transmembrane</keyword>
<gene>
    <name evidence="3" type="ORF">C1H46_039806</name>
</gene>
<keyword evidence="2" id="KW-1133">Transmembrane helix</keyword>
<accession>A0A540KKE5</accession>
<sequence>MEKDPISDENGKSSRNQQTKLKRKELGLSCILNTVVGAVLAVIRGTLGPDPALLRRPGGHHRPFPSPIPKIPPRPNLQPPAGRAHN</sequence>
<organism evidence="3 4">
    <name type="scientific">Malus baccata</name>
    <name type="common">Siberian crab apple</name>
    <name type="synonym">Pyrus baccata</name>
    <dbReference type="NCBI Taxonomy" id="106549"/>
    <lineage>
        <taxon>Eukaryota</taxon>
        <taxon>Viridiplantae</taxon>
        <taxon>Streptophyta</taxon>
        <taxon>Embryophyta</taxon>
        <taxon>Tracheophyta</taxon>
        <taxon>Spermatophyta</taxon>
        <taxon>Magnoliopsida</taxon>
        <taxon>eudicotyledons</taxon>
        <taxon>Gunneridae</taxon>
        <taxon>Pentapetalae</taxon>
        <taxon>rosids</taxon>
        <taxon>fabids</taxon>
        <taxon>Rosales</taxon>
        <taxon>Rosaceae</taxon>
        <taxon>Amygdaloideae</taxon>
        <taxon>Maleae</taxon>
        <taxon>Malus</taxon>
    </lineage>
</organism>
<evidence type="ECO:0000256" key="1">
    <source>
        <dbReference type="SAM" id="MobiDB-lite"/>
    </source>
</evidence>
<proteinExistence type="predicted"/>
<feature type="compositionally biased region" description="Pro residues" evidence="1">
    <location>
        <begin position="64"/>
        <end position="78"/>
    </location>
</feature>
<keyword evidence="4" id="KW-1185">Reference proteome</keyword>
<keyword evidence="2" id="KW-0472">Membrane</keyword>
<evidence type="ECO:0000313" key="4">
    <source>
        <dbReference type="Proteomes" id="UP000315295"/>
    </source>
</evidence>
<comment type="caution">
    <text evidence="3">The sequence shown here is derived from an EMBL/GenBank/DDBJ whole genome shotgun (WGS) entry which is preliminary data.</text>
</comment>
<dbReference type="EMBL" id="VIEB01001161">
    <property type="protein sequence ID" value="TQD74670.1"/>
    <property type="molecule type" value="Genomic_DNA"/>
</dbReference>
<feature type="region of interest" description="Disordered" evidence="1">
    <location>
        <begin position="49"/>
        <end position="86"/>
    </location>
</feature>
<protein>
    <submittedName>
        <fullName evidence="3">Uncharacterized protein</fullName>
    </submittedName>
</protein>
<evidence type="ECO:0000256" key="2">
    <source>
        <dbReference type="SAM" id="Phobius"/>
    </source>
</evidence>
<dbReference type="Proteomes" id="UP000315295">
    <property type="component" value="Unassembled WGS sequence"/>
</dbReference>
<evidence type="ECO:0000313" key="3">
    <source>
        <dbReference type="EMBL" id="TQD74670.1"/>
    </source>
</evidence>
<feature type="compositionally biased region" description="Basic and acidic residues" evidence="1">
    <location>
        <begin position="1"/>
        <end position="12"/>
    </location>
</feature>
<dbReference type="AlphaFoldDB" id="A0A540KKE5"/>
<name>A0A540KKE5_MALBA</name>
<reference evidence="3 4" key="1">
    <citation type="journal article" date="2019" name="G3 (Bethesda)">
        <title>Sequencing of a Wild Apple (Malus baccata) Genome Unravels the Differences Between Cultivated and Wild Apple Species Regarding Disease Resistance and Cold Tolerance.</title>
        <authorList>
            <person name="Chen X."/>
        </authorList>
    </citation>
    <scope>NUCLEOTIDE SEQUENCE [LARGE SCALE GENOMIC DNA]</scope>
    <source>
        <strain evidence="4">cv. Shandingzi</strain>
        <tissue evidence="3">Leaves</tissue>
    </source>
</reference>
<feature type="region of interest" description="Disordered" evidence="1">
    <location>
        <begin position="1"/>
        <end position="24"/>
    </location>
</feature>
<feature type="transmembrane region" description="Helical" evidence="2">
    <location>
        <begin position="26"/>
        <end position="47"/>
    </location>
</feature>